<feature type="domain" description="Pseudouridine synthase RsuA/RluA-like" evidence="3">
    <location>
        <begin position="138"/>
        <end position="284"/>
    </location>
</feature>
<dbReference type="InterPro" id="IPR006225">
    <property type="entry name" value="PsdUridine_synth_RluC/D"/>
</dbReference>
<evidence type="ECO:0000256" key="2">
    <source>
        <dbReference type="RuleBase" id="RU362028"/>
    </source>
</evidence>
<dbReference type="PANTHER" id="PTHR21600">
    <property type="entry name" value="MITOCHONDRIAL RNA PSEUDOURIDINE SYNTHASE"/>
    <property type="match status" value="1"/>
</dbReference>
<accession>A0A7S0BLI5</accession>
<gene>
    <name evidence="4" type="ORF">RMAR0315_LOCUS7622</name>
</gene>
<dbReference type="PROSITE" id="PS01129">
    <property type="entry name" value="PSI_RLU"/>
    <property type="match status" value="1"/>
</dbReference>
<dbReference type="GO" id="GO:0000455">
    <property type="term" value="P:enzyme-directed rRNA pseudouridine synthesis"/>
    <property type="evidence" value="ECO:0007669"/>
    <property type="project" value="TreeGrafter"/>
</dbReference>
<dbReference type="CDD" id="cd02557">
    <property type="entry name" value="PseudoU_synth_ScRIB2"/>
    <property type="match status" value="1"/>
</dbReference>
<comment type="catalytic activity">
    <reaction evidence="2">
        <text>a uridine in RNA = a pseudouridine in RNA</text>
        <dbReference type="Rhea" id="RHEA:48348"/>
        <dbReference type="Rhea" id="RHEA-COMP:12068"/>
        <dbReference type="Rhea" id="RHEA-COMP:12069"/>
        <dbReference type="ChEBI" id="CHEBI:65314"/>
        <dbReference type="ChEBI" id="CHEBI:65315"/>
    </reaction>
</comment>
<dbReference type="GO" id="GO:0009982">
    <property type="term" value="F:pseudouridine synthase activity"/>
    <property type="evidence" value="ECO:0007669"/>
    <property type="project" value="InterPro"/>
</dbReference>
<comment type="function">
    <text evidence="2">Responsible for synthesis of pseudouridine from uracil.</text>
</comment>
<dbReference type="EMBL" id="HBEK01013998">
    <property type="protein sequence ID" value="CAD8397633.1"/>
    <property type="molecule type" value="Transcribed_RNA"/>
</dbReference>
<evidence type="ECO:0000256" key="1">
    <source>
        <dbReference type="PIRSR" id="PIRSR606225-1"/>
    </source>
</evidence>
<name>A0A7S0BLI5_9RHOD</name>
<keyword evidence="2" id="KW-0413">Isomerase</keyword>
<dbReference type="SUPFAM" id="SSF55120">
    <property type="entry name" value="Pseudouridine synthase"/>
    <property type="match status" value="1"/>
</dbReference>
<reference evidence="4" key="1">
    <citation type="submission" date="2021-01" db="EMBL/GenBank/DDBJ databases">
        <authorList>
            <person name="Corre E."/>
            <person name="Pelletier E."/>
            <person name="Niang G."/>
            <person name="Scheremetjew M."/>
            <person name="Finn R."/>
            <person name="Kale V."/>
            <person name="Holt S."/>
            <person name="Cochrane G."/>
            <person name="Meng A."/>
            <person name="Brown T."/>
            <person name="Cohen L."/>
        </authorList>
    </citation>
    <scope>NUCLEOTIDE SEQUENCE</scope>
    <source>
        <strain evidence="4">UTEX LB 2760</strain>
    </source>
</reference>
<dbReference type="InterPro" id="IPR020103">
    <property type="entry name" value="PsdUridine_synth_cat_dom_sf"/>
</dbReference>
<evidence type="ECO:0000313" key="4">
    <source>
        <dbReference type="EMBL" id="CAD8397633.1"/>
    </source>
</evidence>
<dbReference type="InterPro" id="IPR050188">
    <property type="entry name" value="RluA_PseudoU_synthase"/>
</dbReference>
<comment type="similarity">
    <text evidence="2">Belongs to the pseudouridine synthase RluA family.</text>
</comment>
<dbReference type="InterPro" id="IPR006224">
    <property type="entry name" value="PsdUridine_synth_RluA-like_CS"/>
</dbReference>
<dbReference type="InterPro" id="IPR006145">
    <property type="entry name" value="PsdUridine_synth_RsuA/RluA"/>
</dbReference>
<dbReference type="PANTHER" id="PTHR21600:SF40">
    <property type="entry name" value="PSEUDOURIDYLATE SYNTHASE RPUSD2"/>
    <property type="match status" value="1"/>
</dbReference>
<dbReference type="EC" id="5.4.99.-" evidence="2"/>
<protein>
    <recommendedName>
        <fullName evidence="2">Pseudouridine synthase</fullName>
        <ecNumber evidence="2">5.4.99.-</ecNumber>
    </recommendedName>
</protein>
<organism evidence="4">
    <name type="scientific">Rhodosorus marinus</name>
    <dbReference type="NCBI Taxonomy" id="101924"/>
    <lineage>
        <taxon>Eukaryota</taxon>
        <taxon>Rhodophyta</taxon>
        <taxon>Stylonematophyceae</taxon>
        <taxon>Stylonematales</taxon>
        <taxon>Stylonemataceae</taxon>
        <taxon>Rhodosorus</taxon>
    </lineage>
</organism>
<feature type="active site" evidence="1">
    <location>
        <position position="180"/>
    </location>
</feature>
<proteinExistence type="inferred from homology"/>
<dbReference type="GO" id="GO:0003723">
    <property type="term" value="F:RNA binding"/>
    <property type="evidence" value="ECO:0007669"/>
    <property type="project" value="InterPro"/>
</dbReference>
<sequence>METRAGPETIGQKRSRSSNHRFQRYIKSSQQEKDVCEDWYYVQDGFRYVIPYVFAFRVNCKRRWIGRSILATFSREFHYKPEEYWSEEIRSGRLLCRDERVEPGYILDGSEWMIHLIHRHESAVLNSEIDKVYEDDSLLVVSKPPSIPVHPCGSYRRNALTYLTALKLGLTGLRTVHRLDKHTSGLVIFAKTKEVATRLCEQIEERRVTKTYVALVSGDFPRSLKSCEDRLSFDVREQIARVDPHGKDAVTRFEVVAHSSDRDVSLVRCFPKTGRTHQIRAHLKALGYPICNDPVYCENLKSIRSEEVNDSARLHLPSLHKPTSEAILAEGQTLECKTCPAITAKEKLSYPASIYLHAEEYAGEGWRYKSKLPYWAVSIQETTKGSSRDAAKE</sequence>
<dbReference type="AlphaFoldDB" id="A0A7S0BLI5"/>
<evidence type="ECO:0000259" key="3">
    <source>
        <dbReference type="Pfam" id="PF00849"/>
    </source>
</evidence>
<dbReference type="NCBIfam" id="TIGR00005">
    <property type="entry name" value="rluA_subfam"/>
    <property type="match status" value="1"/>
</dbReference>
<dbReference type="Gene3D" id="3.30.2350.10">
    <property type="entry name" value="Pseudouridine synthase"/>
    <property type="match status" value="1"/>
</dbReference>
<dbReference type="Pfam" id="PF00849">
    <property type="entry name" value="PseudoU_synth_2"/>
    <property type="match status" value="1"/>
</dbReference>